<dbReference type="AlphaFoldDB" id="F8NZZ3"/>
<sequence>MTLGNSCQSGVKRISGVHFLWVICLVFTLATSDLENGLQGLSRRECFSFKC</sequence>
<protein>
    <submittedName>
        <fullName evidence="2">Uncharacterized protein</fullName>
    </submittedName>
</protein>
<accession>F8NZZ3</accession>
<dbReference type="HOGENOM" id="CLU_3107861_0_0_1"/>
<reference evidence="2" key="1">
    <citation type="submission" date="2011-04" db="EMBL/GenBank/DDBJ databases">
        <title>Evolution of plant cell wall degrading machinery underlies the functional diversity of forest fungi.</title>
        <authorList>
            <consortium name="US DOE Joint Genome Institute (JGI-PGF)"/>
            <person name="Eastwood D.C."/>
            <person name="Floudas D."/>
            <person name="Binder M."/>
            <person name="Majcherczyk A."/>
            <person name="Schneider P."/>
            <person name="Aerts A."/>
            <person name="Asiegbu F.O."/>
            <person name="Baker S.E."/>
            <person name="Barry K."/>
            <person name="Bendiksby M."/>
            <person name="Blumentritt M."/>
            <person name="Coutinho P.M."/>
            <person name="Cullen D."/>
            <person name="Cullen D."/>
            <person name="Gathman A."/>
            <person name="Goodell B."/>
            <person name="Henrissat B."/>
            <person name="Ihrmark K."/>
            <person name="Kauserud H."/>
            <person name="Kohler A."/>
            <person name="LaButti K."/>
            <person name="Lapidus A."/>
            <person name="Lavin J.L."/>
            <person name="Lee Y.-H."/>
            <person name="Lindquist E."/>
            <person name="Lilly W."/>
            <person name="Lucas S."/>
            <person name="Morin E."/>
            <person name="Murat C."/>
            <person name="Oguiza J.A."/>
            <person name="Park J."/>
            <person name="Pisabarro A.G."/>
            <person name="Riley R."/>
            <person name="Rosling A."/>
            <person name="Salamov A."/>
            <person name="Schmidt O."/>
            <person name="Schmutz J."/>
            <person name="Skrede I."/>
            <person name="Stenlid J."/>
            <person name="Wiebenga A."/>
            <person name="Xie X."/>
            <person name="Kues U."/>
            <person name="Hibbett D.S."/>
            <person name="Hoffmeister D."/>
            <person name="Hogberg N."/>
            <person name="Martin F."/>
            <person name="Grigoriev I.V."/>
            <person name="Watkinson S.C."/>
        </authorList>
    </citation>
    <scope>NUCLEOTIDE SEQUENCE</scope>
    <source>
        <strain evidence="2">S7.9</strain>
    </source>
</reference>
<dbReference type="Proteomes" id="UP000008064">
    <property type="component" value="Unassembled WGS sequence"/>
</dbReference>
<dbReference type="RefSeq" id="XP_007319182.1">
    <property type="nucleotide sequence ID" value="XM_007319120.1"/>
</dbReference>
<keyword evidence="1" id="KW-0472">Membrane</keyword>
<evidence type="ECO:0000256" key="1">
    <source>
        <dbReference type="SAM" id="Phobius"/>
    </source>
</evidence>
<evidence type="ECO:0000313" key="2">
    <source>
        <dbReference type="EMBL" id="EGO23420.1"/>
    </source>
</evidence>
<dbReference type="KEGG" id="sla:SERLADRAFT_469318"/>
<feature type="transmembrane region" description="Helical" evidence="1">
    <location>
        <begin position="16"/>
        <end position="34"/>
    </location>
</feature>
<keyword evidence="1" id="KW-0812">Transmembrane</keyword>
<proteinExistence type="predicted"/>
<keyword evidence="1" id="KW-1133">Transmembrane helix</keyword>
<dbReference type="GeneID" id="18819587"/>
<name>F8NZZ3_SERL9</name>
<dbReference type="EMBL" id="GL945435">
    <property type="protein sequence ID" value="EGO23420.1"/>
    <property type="molecule type" value="Genomic_DNA"/>
</dbReference>
<gene>
    <name evidence="2" type="ORF">SERLADRAFT_469318</name>
</gene>
<organism>
    <name type="scientific">Serpula lacrymans var. lacrymans (strain S7.9)</name>
    <name type="common">Dry rot fungus</name>
    <dbReference type="NCBI Taxonomy" id="578457"/>
    <lineage>
        <taxon>Eukaryota</taxon>
        <taxon>Fungi</taxon>
        <taxon>Dikarya</taxon>
        <taxon>Basidiomycota</taxon>
        <taxon>Agaricomycotina</taxon>
        <taxon>Agaricomycetes</taxon>
        <taxon>Agaricomycetidae</taxon>
        <taxon>Boletales</taxon>
        <taxon>Coniophorineae</taxon>
        <taxon>Serpulaceae</taxon>
        <taxon>Serpula</taxon>
    </lineage>
</organism>